<protein>
    <submittedName>
        <fullName evidence="2">Uncharacterized protein</fullName>
    </submittedName>
</protein>
<evidence type="ECO:0000256" key="1">
    <source>
        <dbReference type="SAM" id="SignalP"/>
    </source>
</evidence>
<dbReference type="PATRIC" id="fig|1255043.3.peg.151"/>
<dbReference type="HOGENOM" id="CLU_077635_0_0_6"/>
<feature type="signal peptide" evidence="1">
    <location>
        <begin position="1"/>
        <end position="26"/>
    </location>
</feature>
<evidence type="ECO:0000313" key="2">
    <source>
        <dbReference type="EMBL" id="AGA31864.1"/>
    </source>
</evidence>
<dbReference type="SUPFAM" id="SSF103247">
    <property type="entry name" value="TT1751-like"/>
    <property type="match status" value="1"/>
</dbReference>
<accession>L0DQS9</accession>
<dbReference type="Proteomes" id="UP000010809">
    <property type="component" value="Chromosome"/>
</dbReference>
<name>L0DQS9_THIND</name>
<dbReference type="InterPro" id="IPR035923">
    <property type="entry name" value="TT1751-like_sf"/>
</dbReference>
<proteinExistence type="predicted"/>
<dbReference type="RefSeq" id="WP_015257022.1">
    <property type="nucleotide sequence ID" value="NC_019902.2"/>
</dbReference>
<dbReference type="KEGG" id="tni:TVNIR_0151"/>
<dbReference type="OrthoDB" id="9814711at2"/>
<dbReference type="STRING" id="1255043.TVNIR_0151"/>
<dbReference type="AlphaFoldDB" id="L0DQS9"/>
<dbReference type="EMBL" id="CP003989">
    <property type="protein sequence ID" value="AGA31864.1"/>
    <property type="molecule type" value="Genomic_DNA"/>
</dbReference>
<keyword evidence="1" id="KW-0732">Signal</keyword>
<dbReference type="eggNOG" id="COG3439">
    <property type="taxonomic scope" value="Bacteria"/>
</dbReference>
<sequence length="305" mass="31770">MLRFLRSGRNALLAAGLLLAGLLAFAATAAAGDALRPFILAPDGAGDPQTRLNDARNALEGAGFEVVGEHAPYPQARVLVVTSEALRQAAAASDSGAYAAAQRVAVTATDGGTELAFTNPRYMAAAYRLGDDLDGVASSMEAALGRARDFGSEEGKSVRDLNRYRYMIRMPRFDDPLTLATHSSHAAAVAAVEAGLAAGAGDTAQVYRIDIPGREQVLFGVALLGGEAADAHIMGNIDGRSPHHTPHLPYELLVDGDTVKALDARFRIAINFPDLSMMGSGSFMSIRSAPDAIAESLAAAANHAQ</sequence>
<evidence type="ECO:0000313" key="3">
    <source>
        <dbReference type="Proteomes" id="UP000010809"/>
    </source>
</evidence>
<organism evidence="2 3">
    <name type="scientific">Thioalkalivibrio nitratireducens (strain DSM 14787 / UNIQEM 213 / ALEN2)</name>
    <dbReference type="NCBI Taxonomy" id="1255043"/>
    <lineage>
        <taxon>Bacteria</taxon>
        <taxon>Pseudomonadati</taxon>
        <taxon>Pseudomonadota</taxon>
        <taxon>Gammaproteobacteria</taxon>
        <taxon>Chromatiales</taxon>
        <taxon>Ectothiorhodospiraceae</taxon>
        <taxon>Thioalkalivibrio</taxon>
    </lineage>
</organism>
<keyword evidence="3" id="KW-1185">Reference proteome</keyword>
<feature type="chain" id="PRO_5003940494" evidence="1">
    <location>
        <begin position="27"/>
        <end position="305"/>
    </location>
</feature>
<reference evidence="2" key="1">
    <citation type="submission" date="2015-12" db="EMBL/GenBank/DDBJ databases">
        <authorList>
            <person name="Tikhonova T.V."/>
            <person name="Pavlov A.R."/>
            <person name="Beletsky A.V."/>
            <person name="Mardanov A.V."/>
            <person name="Sorokin D.Y."/>
            <person name="Ravin N.V."/>
            <person name="Popov V.O."/>
        </authorList>
    </citation>
    <scope>NUCLEOTIDE SEQUENCE</scope>
    <source>
        <strain evidence="2">DSM 14787</strain>
    </source>
</reference>
<gene>
    <name evidence="2" type="ordered locus">TVNIR_0151</name>
</gene>